<dbReference type="PANTHER" id="PTHR43330:SF7">
    <property type="entry name" value="METHIONINE AMINOPEPTIDASE 1"/>
    <property type="match status" value="1"/>
</dbReference>
<feature type="binding site" evidence="8">
    <location>
        <position position="284"/>
    </location>
    <ligand>
        <name>Zn(2+)</name>
        <dbReference type="ChEBI" id="CHEBI:29105"/>
        <label>4</label>
        <note>catalytic</note>
    </ligand>
</feature>
<evidence type="ECO:0000259" key="11">
    <source>
        <dbReference type="PROSITE" id="PS52013"/>
    </source>
</evidence>
<comment type="subunit">
    <text evidence="8">Associates with the 60S ribosomal subunit of the 80S translational complex.</text>
</comment>
<comment type="function">
    <text evidence="8 10">Cotranslationally removes the N-terminal methionine from nascent proteins. The N-terminal methionine is often cleaved when the second residue in the primary sequence is small and uncharged (Met-Ala-, Cys, Gly, Pro, Ser, Thr, or Val).</text>
</comment>
<dbReference type="GO" id="GO:0022626">
    <property type="term" value="C:cytosolic ribosome"/>
    <property type="evidence" value="ECO:0007669"/>
    <property type="project" value="EnsemblFungi"/>
</dbReference>
<evidence type="ECO:0000313" key="13">
    <source>
        <dbReference type="Proteomes" id="UP000094236"/>
    </source>
</evidence>
<dbReference type="OrthoDB" id="3209743at2759"/>
<feature type="binding site" evidence="8">
    <location>
        <position position="218"/>
    </location>
    <ligand>
        <name>Zn(2+)</name>
        <dbReference type="ChEBI" id="CHEBI:29105"/>
        <label>4</label>
        <note>catalytic</note>
    </ligand>
</feature>
<evidence type="ECO:0000256" key="6">
    <source>
        <dbReference type="ARBA" id="ARBA00022801"/>
    </source>
</evidence>
<dbReference type="EC" id="3.4.11.18" evidence="10"/>
<keyword evidence="3 8" id="KW-0645">Protease</keyword>
<feature type="domain" description="C6H2-type" evidence="11">
    <location>
        <begin position="9"/>
        <end position="63"/>
    </location>
</feature>
<evidence type="ECO:0000256" key="8">
    <source>
        <dbReference type="HAMAP-Rule" id="MF_03174"/>
    </source>
</evidence>
<dbReference type="Proteomes" id="UP000094236">
    <property type="component" value="Unassembled WGS sequence"/>
</dbReference>
<dbReference type="STRING" id="669874.A0A1E4U1R8"/>
<evidence type="ECO:0000256" key="2">
    <source>
        <dbReference type="ARBA" id="ARBA00022490"/>
    </source>
</evidence>
<gene>
    <name evidence="12" type="ORF">PACTADRAFT_47783</name>
</gene>
<dbReference type="CDD" id="cd01086">
    <property type="entry name" value="MetAP1"/>
    <property type="match status" value="1"/>
</dbReference>
<comment type="subcellular location">
    <subcellularLocation>
        <location evidence="8">Cytoplasm</location>
    </subcellularLocation>
</comment>
<dbReference type="HAMAP" id="MF_01974">
    <property type="entry name" value="MetAP_1"/>
    <property type="match status" value="1"/>
</dbReference>
<dbReference type="EMBL" id="KV454011">
    <property type="protein sequence ID" value="ODV97954.1"/>
    <property type="molecule type" value="Genomic_DNA"/>
</dbReference>
<dbReference type="PANTHER" id="PTHR43330">
    <property type="entry name" value="METHIONINE AMINOPEPTIDASE"/>
    <property type="match status" value="1"/>
</dbReference>
<dbReference type="InterPro" id="IPR001714">
    <property type="entry name" value="Pept_M24_MAP"/>
</dbReference>
<accession>A0A1E4U1R8</accession>
<keyword evidence="13" id="KW-1185">Reference proteome</keyword>
<dbReference type="GO" id="GO:0008270">
    <property type="term" value="F:zinc ion binding"/>
    <property type="evidence" value="ECO:0007669"/>
    <property type="project" value="UniProtKB-KW"/>
</dbReference>
<proteinExistence type="inferred from homology"/>
<keyword evidence="5 9" id="KW-0863">Zinc-finger</keyword>
<feature type="binding site" evidence="8">
    <location>
        <position position="348"/>
    </location>
    <ligand>
        <name>Zn(2+)</name>
        <dbReference type="ChEBI" id="CHEBI:29105"/>
        <label>4</label>
        <note>catalytic</note>
    </ligand>
</feature>
<evidence type="ECO:0000256" key="1">
    <source>
        <dbReference type="ARBA" id="ARBA00022438"/>
    </source>
</evidence>
<feature type="binding site" evidence="8">
    <location>
        <position position="207"/>
    </location>
    <ligand>
        <name>Zn(2+)</name>
        <dbReference type="ChEBI" id="CHEBI:29105"/>
        <label>3</label>
    </ligand>
</feature>
<dbReference type="GO" id="GO:0010629">
    <property type="term" value="P:negative regulation of gene expression"/>
    <property type="evidence" value="ECO:0007669"/>
    <property type="project" value="EnsemblFungi"/>
</dbReference>
<sequence length="376" mass="42413">MSEAKDSEVVRCEANDCGKETDSALKCPICLKEGIISIFCDQDCFKRSWPTHKFIHKKEGSETYDPFPEFVYRGELKAFYPLSARRKVPARIKLPDYALSGEPISEIKNDRTNKIKILTAEEIKEIRKVGSLAREVLDTAAKAIRPGITTDEIDEIVHNETIKRNAYPSPLNYYNFPKSVCTSVNEIICHGIPDKRPLKDGDIVNLDVTIYKNGFHADLNETYYVGDSSKTNKELVNLVETARECLDLAIEKVKPGLIFRNIGEIIEEHARKNHCQVVRTYCGHGTNQLFHCQPSIPHYARNKAIGVAKPGIVFTIEPMITMGSYKDITWPDNWTSSTSDGKPSAQFEHMLLVTEDGVEVLTRRNKKSPGGPIKRL</sequence>
<dbReference type="SUPFAM" id="SSF55920">
    <property type="entry name" value="Creatinase/aminopeptidase"/>
    <property type="match status" value="1"/>
</dbReference>
<evidence type="ECO:0000256" key="7">
    <source>
        <dbReference type="ARBA" id="ARBA00022833"/>
    </source>
</evidence>
<comment type="catalytic activity">
    <reaction evidence="8 10">
        <text>Release of N-terminal amino acids, preferentially methionine, from peptides and arylamides.</text>
        <dbReference type="EC" id="3.4.11.18"/>
    </reaction>
</comment>
<dbReference type="AlphaFoldDB" id="A0A1E4U1R8"/>
<protein>
    <recommendedName>
        <fullName evidence="10">Methionine aminopeptidase</fullName>
        <ecNumber evidence="10">3.4.11.18</ecNumber>
    </recommendedName>
</protein>
<evidence type="ECO:0000256" key="4">
    <source>
        <dbReference type="ARBA" id="ARBA00022723"/>
    </source>
</evidence>
<reference evidence="13" key="1">
    <citation type="submission" date="2016-05" db="EMBL/GenBank/DDBJ databases">
        <title>Comparative genomics of biotechnologically important yeasts.</title>
        <authorList>
            <consortium name="DOE Joint Genome Institute"/>
            <person name="Riley R."/>
            <person name="Haridas S."/>
            <person name="Wolfe K.H."/>
            <person name="Lopes M.R."/>
            <person name="Hittinger C.T."/>
            <person name="Goker M."/>
            <person name="Salamov A."/>
            <person name="Wisecaver J."/>
            <person name="Long T.M."/>
            <person name="Aerts A.L."/>
            <person name="Barry K."/>
            <person name="Choi C."/>
            <person name="Clum A."/>
            <person name="Coughlan A.Y."/>
            <person name="Deshpande S."/>
            <person name="Douglass A.P."/>
            <person name="Hanson S.J."/>
            <person name="Klenk H.-P."/>
            <person name="Labutti K."/>
            <person name="Lapidus A."/>
            <person name="Lindquist E."/>
            <person name="Lipzen A."/>
            <person name="Meier-Kolthoff J.P."/>
            <person name="Ohm R.A."/>
            <person name="Otillar R.P."/>
            <person name="Pangilinan J."/>
            <person name="Peng Y."/>
            <person name="Rokas A."/>
            <person name="Rosa C.A."/>
            <person name="Scheuner C."/>
            <person name="Sibirny A.A."/>
            <person name="Slot J.C."/>
            <person name="Stielow J.B."/>
            <person name="Sun H."/>
            <person name="Kurtzman C.P."/>
            <person name="Blackwell M."/>
            <person name="Grigoriev I.V."/>
            <person name="Jeffries T.W."/>
        </authorList>
    </citation>
    <scope>NUCLEOTIDE SEQUENCE [LARGE SCALE GENOMIC DNA]</scope>
    <source>
        <strain evidence="13">NRRL Y-2460</strain>
    </source>
</reference>
<feature type="binding site" evidence="8">
    <location>
        <position position="348"/>
    </location>
    <ligand>
        <name>Zn(2+)</name>
        <dbReference type="ChEBI" id="CHEBI:29105"/>
        <label>3</label>
    </ligand>
</feature>
<dbReference type="InterPro" id="IPR000994">
    <property type="entry name" value="Pept_M24"/>
</dbReference>
<comment type="cofactor">
    <cofactor evidence="10">
        <name>Co(2+)</name>
        <dbReference type="ChEBI" id="CHEBI:48828"/>
    </cofactor>
    <cofactor evidence="10">
        <name>Zn(2+)</name>
        <dbReference type="ChEBI" id="CHEBI:29105"/>
    </cofactor>
    <cofactor evidence="10">
        <name>Mn(2+)</name>
        <dbReference type="ChEBI" id="CHEBI:29035"/>
    </cofactor>
    <cofactor evidence="10">
        <name>Fe(2+)</name>
        <dbReference type="ChEBI" id="CHEBI:29033"/>
    </cofactor>
    <text evidence="10">Binds 2 divalent metal cations per subunit. Has a high-affinity and a low affinity metal-binding site. The true nature of the physiological cofactor is under debate. The enzyme is active with cobalt, zinc, manganese or divalent iron ions.</text>
</comment>
<dbReference type="GO" id="GO:0004239">
    <property type="term" value="F:initiator methionyl aminopeptidase activity"/>
    <property type="evidence" value="ECO:0007669"/>
    <property type="project" value="UniProtKB-UniRule"/>
</dbReference>
<dbReference type="InterPro" id="IPR031615">
    <property type="entry name" value="Zfn-C6H2"/>
</dbReference>
<feature type="binding site" evidence="8">
    <location>
        <position position="291"/>
    </location>
    <ligand>
        <name>a protein</name>
        <dbReference type="ChEBI" id="CHEBI:16541"/>
    </ligand>
    <ligandPart>
        <name>N-terminal L-methionine residue</name>
        <dbReference type="ChEBI" id="CHEBI:64731"/>
    </ligandPart>
</feature>
<evidence type="ECO:0000313" key="12">
    <source>
        <dbReference type="EMBL" id="ODV97954.1"/>
    </source>
</evidence>
<dbReference type="PRINTS" id="PR00599">
    <property type="entry name" value="MAPEPTIDASE"/>
</dbReference>
<organism evidence="12 13">
    <name type="scientific">Pachysolen tannophilus NRRL Y-2460</name>
    <dbReference type="NCBI Taxonomy" id="669874"/>
    <lineage>
        <taxon>Eukaryota</taxon>
        <taxon>Fungi</taxon>
        <taxon>Dikarya</taxon>
        <taxon>Ascomycota</taxon>
        <taxon>Saccharomycotina</taxon>
        <taxon>Pichiomycetes</taxon>
        <taxon>Pachysolenaceae</taxon>
        <taxon>Pachysolen</taxon>
    </lineage>
</organism>
<keyword evidence="2 8" id="KW-0963">Cytoplasm</keyword>
<keyword evidence="7" id="KW-0862">Zinc</keyword>
<dbReference type="NCBIfam" id="TIGR00500">
    <property type="entry name" value="met_pdase_I"/>
    <property type="match status" value="1"/>
</dbReference>
<dbReference type="Pfam" id="PF15801">
    <property type="entry name" value="zf-C6H2"/>
    <property type="match status" value="1"/>
</dbReference>
<keyword evidence="6 8" id="KW-0378">Hydrolase</keyword>
<evidence type="ECO:0000256" key="10">
    <source>
        <dbReference type="RuleBase" id="RU003653"/>
    </source>
</evidence>
<evidence type="ECO:0000256" key="9">
    <source>
        <dbReference type="PROSITE-ProRule" id="PRU01357"/>
    </source>
</evidence>
<dbReference type="GO" id="GO:0003729">
    <property type="term" value="F:mRNA binding"/>
    <property type="evidence" value="ECO:0007669"/>
    <property type="project" value="EnsemblFungi"/>
</dbReference>
<evidence type="ECO:0000256" key="3">
    <source>
        <dbReference type="ARBA" id="ARBA00022670"/>
    </source>
</evidence>
<dbReference type="InterPro" id="IPR036005">
    <property type="entry name" value="Creatinase/aminopeptidase-like"/>
</dbReference>
<comment type="similarity">
    <text evidence="8 9">Belongs to the peptidase M24A family. Methionine aminopeptidase type 1 subfamily.</text>
</comment>
<feature type="binding site" evidence="8">
    <location>
        <position position="218"/>
    </location>
    <ligand>
        <name>Zn(2+)</name>
        <dbReference type="ChEBI" id="CHEBI:29105"/>
        <label>3</label>
    </ligand>
</feature>
<dbReference type="InterPro" id="IPR002467">
    <property type="entry name" value="Pept_M24A_MAP1"/>
</dbReference>
<dbReference type="Pfam" id="PF00557">
    <property type="entry name" value="Peptidase_M24"/>
    <property type="match status" value="1"/>
</dbReference>
<dbReference type="PROSITE" id="PS52013">
    <property type="entry name" value="ZF_C6H2"/>
    <property type="match status" value="1"/>
</dbReference>
<name>A0A1E4U1R8_PACTA</name>
<comment type="cofactor">
    <cofactor evidence="8">
        <name>Zn(2+)</name>
        <dbReference type="ChEBI" id="CHEBI:29105"/>
    </cofactor>
    <cofactor evidence="8">
        <name>Co(2+)</name>
        <dbReference type="ChEBI" id="CHEBI:48828"/>
    </cofactor>
    <cofactor evidence="8">
        <name>Mn(2+)</name>
        <dbReference type="ChEBI" id="CHEBI:29035"/>
    </cofactor>
    <cofactor evidence="8">
        <name>Fe(2+)</name>
        <dbReference type="ChEBI" id="CHEBI:29033"/>
    </cofactor>
    <text evidence="8">Binds 2 divalent metal cations per subunit. Has a high-affinity and a low affinity metal-binding site. The true nature of the physiological cofactor is under debate. The enzyme is active with zinc, cobalt, manganese or divalent iron ions. Has high activity with zinc; zinc cofactor is transferred into the active site region by the ZNG1 zinc chaperone.</text>
</comment>
<dbReference type="GO" id="GO:0016485">
    <property type="term" value="P:protein processing"/>
    <property type="evidence" value="ECO:0007669"/>
    <property type="project" value="EnsemblFungi"/>
</dbReference>
<dbReference type="Gene3D" id="3.90.230.10">
    <property type="entry name" value="Creatinase/methionine aminopeptidase superfamily"/>
    <property type="match status" value="1"/>
</dbReference>
<feature type="binding site" evidence="8">
    <location>
        <position position="317"/>
    </location>
    <ligand>
        <name>Zn(2+)</name>
        <dbReference type="ChEBI" id="CHEBI:29105"/>
        <label>4</label>
        <note>catalytic</note>
    </ligand>
</feature>
<keyword evidence="1 8" id="KW-0031">Aminopeptidase</keyword>
<keyword evidence="4 8" id="KW-0479">Metal-binding</keyword>
<dbReference type="GO" id="GO:0070006">
    <property type="term" value="F:metalloaminopeptidase activity"/>
    <property type="evidence" value="ECO:0007669"/>
    <property type="project" value="UniProtKB-UniRule"/>
</dbReference>
<evidence type="ECO:0000256" key="5">
    <source>
        <dbReference type="ARBA" id="ARBA00022771"/>
    </source>
</evidence>
<feature type="binding site" evidence="8">
    <location>
        <position position="190"/>
    </location>
    <ligand>
        <name>a protein</name>
        <dbReference type="ChEBI" id="CHEBI:16541"/>
    </ligand>
    <ligandPart>
        <name>N-terminal L-methionine residue</name>
        <dbReference type="ChEBI" id="CHEBI:64731"/>
    </ligandPart>
</feature>